<dbReference type="InterPro" id="IPR015915">
    <property type="entry name" value="Kelch-typ_b-propeller"/>
</dbReference>
<dbReference type="SMART" id="SM00612">
    <property type="entry name" value="Kelch"/>
    <property type="match status" value="2"/>
</dbReference>
<dbReference type="Pfam" id="PF01344">
    <property type="entry name" value="Kelch_1"/>
    <property type="match status" value="1"/>
</dbReference>
<evidence type="ECO:0000313" key="3">
    <source>
        <dbReference type="WBParaSite" id="MCU_004307-RA"/>
    </source>
</evidence>
<dbReference type="Gene3D" id="3.30.710.10">
    <property type="entry name" value="Potassium Channel Kv1.1, Chain A"/>
    <property type="match status" value="1"/>
</dbReference>
<dbReference type="PANTHER" id="PTHR45632">
    <property type="entry name" value="LD33804P"/>
    <property type="match status" value="1"/>
</dbReference>
<dbReference type="AlphaFoldDB" id="A0A5K3EZR6"/>
<evidence type="ECO:0000256" key="1">
    <source>
        <dbReference type="ARBA" id="ARBA00022441"/>
    </source>
</evidence>
<name>A0A5K3EZR6_MESCO</name>
<dbReference type="SUPFAM" id="SSF117281">
    <property type="entry name" value="Kelch motif"/>
    <property type="match status" value="1"/>
</dbReference>
<keyword evidence="2" id="KW-0677">Repeat</keyword>
<dbReference type="PANTHER" id="PTHR45632:SF3">
    <property type="entry name" value="KELCH-LIKE PROTEIN 32"/>
    <property type="match status" value="1"/>
</dbReference>
<dbReference type="WBParaSite" id="MCU_004307-RA">
    <property type="protein sequence ID" value="MCU_004307-RA"/>
    <property type="gene ID" value="MCU_004307"/>
</dbReference>
<evidence type="ECO:0000256" key="2">
    <source>
        <dbReference type="ARBA" id="ARBA00022737"/>
    </source>
</evidence>
<dbReference type="InterPro" id="IPR011333">
    <property type="entry name" value="SKP1/BTB/POZ_sf"/>
</dbReference>
<organism evidence="3">
    <name type="scientific">Mesocestoides corti</name>
    <name type="common">Flatworm</name>
    <dbReference type="NCBI Taxonomy" id="53468"/>
    <lineage>
        <taxon>Eukaryota</taxon>
        <taxon>Metazoa</taxon>
        <taxon>Spiralia</taxon>
        <taxon>Lophotrochozoa</taxon>
        <taxon>Platyhelminthes</taxon>
        <taxon>Cestoda</taxon>
        <taxon>Eucestoda</taxon>
        <taxon>Cyclophyllidea</taxon>
        <taxon>Mesocestoididae</taxon>
        <taxon>Mesocestoides</taxon>
    </lineage>
</organism>
<reference evidence="3" key="1">
    <citation type="submission" date="2019-11" db="UniProtKB">
        <authorList>
            <consortium name="WormBaseParasite"/>
        </authorList>
    </citation>
    <scope>IDENTIFICATION</scope>
</reference>
<protein>
    <submittedName>
        <fullName evidence="3">BACK domain-containing protein</fullName>
    </submittedName>
</protein>
<sequence>MTSVPQLVVEPKFNNNYKFSKYHCATALSIVEAVITYAYTGRVEFSLDNASFLYLIATNLGCSSLVSGCIEFLRSRLSKDNVKVYWSIANATMNKDLLSACVPVIASNFDSFSKHLRFPFPAELECLVSLMSDSRLSNVTVDAKLRAILAWLEAATTADEKVNCIDGFKDLISILDLKNLSPESVVDLCSSKCGNECKDHIVNAWKLAIKSSESPNSTLSMTTGAVSFTTSMISYIMAYSVSDGFFTSRQISSKKDVDLNVKVVSNNGCEVAALKDRIYLVGGRDENGNAVGSVKERIFIFGGINGEETLSSCESFNLHSNRLSWTGLRDLPSPRAHSSAVNVPGLGIIVVGGWQKQCGRTVNFVESLKPTNQLTSTWPWSKLKPMLESRICPGIAYFKDRVIVVGGNSGQNVTSESFCLPSGGTDRGQWTRLGAPNGLTNTSSSLAISNHKLYLLGKNILNGN</sequence>
<keyword evidence="1" id="KW-0880">Kelch repeat</keyword>
<dbReference type="InterPro" id="IPR006652">
    <property type="entry name" value="Kelch_1"/>
</dbReference>
<proteinExistence type="predicted"/>
<accession>A0A5K3EZR6</accession>
<dbReference type="Gene3D" id="2.120.10.80">
    <property type="entry name" value="Kelch-type beta propeller"/>
    <property type="match status" value="1"/>
</dbReference>